<accession>A0ABX7NKG6</accession>
<protein>
    <submittedName>
        <fullName evidence="1">Uncharacterized protein</fullName>
    </submittedName>
</protein>
<sequence length="270" mass="29924">MDLFSCRNCIYNPSQGLTLGMGSGYCMKWRSLIERPGQTTCKYLHRKDLPRFLTEESLLEHAEEFAACPSMADLASHEPRAQRAPSENRDASINPLTWEVITCHSSDDRRLAARFPLFFAGSVDGERAMVHACLVRGGLHPGPLSAQGWDWASSLLDDLDRDVFLDGSALLETGTPPGDAIQSARWEVFFARLSGLQELGWHASIDALKFPMDELGTVVAEQNWSALRDALGLLKQRWRPLLDTPPATALPVLKDKAVSKGQSSPLRELH</sequence>
<keyword evidence="2" id="KW-1185">Reference proteome</keyword>
<dbReference type="Proteomes" id="UP000662747">
    <property type="component" value="Chromosome"/>
</dbReference>
<proteinExistence type="predicted"/>
<evidence type="ECO:0000313" key="2">
    <source>
        <dbReference type="Proteomes" id="UP000662747"/>
    </source>
</evidence>
<evidence type="ECO:0000313" key="1">
    <source>
        <dbReference type="EMBL" id="QSQ19250.1"/>
    </source>
</evidence>
<organism evidence="1 2">
    <name type="scientific">Pyxidicoccus parkwayensis</name>
    <dbReference type="NCBI Taxonomy" id="2813578"/>
    <lineage>
        <taxon>Bacteria</taxon>
        <taxon>Pseudomonadati</taxon>
        <taxon>Myxococcota</taxon>
        <taxon>Myxococcia</taxon>
        <taxon>Myxococcales</taxon>
        <taxon>Cystobacterineae</taxon>
        <taxon>Myxococcaceae</taxon>
        <taxon>Pyxidicoccus</taxon>
    </lineage>
</organism>
<gene>
    <name evidence="1" type="ORF">JY651_28360</name>
</gene>
<name>A0ABX7NKG6_9BACT</name>
<dbReference type="RefSeq" id="WP_206720838.1">
    <property type="nucleotide sequence ID" value="NZ_CP071090.1"/>
</dbReference>
<dbReference type="EMBL" id="CP071090">
    <property type="protein sequence ID" value="QSQ19250.1"/>
    <property type="molecule type" value="Genomic_DNA"/>
</dbReference>
<reference evidence="1 2" key="1">
    <citation type="submission" date="2021-02" db="EMBL/GenBank/DDBJ databases">
        <title>De Novo genome assembly of isolated myxobacteria.</title>
        <authorList>
            <person name="Stevens D.C."/>
        </authorList>
    </citation>
    <scope>NUCLEOTIDE SEQUENCE [LARGE SCALE GENOMIC DNA]</scope>
    <source>
        <strain evidence="2">SCPEA02</strain>
    </source>
</reference>